<organism evidence="2 3">
    <name type="scientific">Araneus ventricosus</name>
    <name type="common">Orbweaver spider</name>
    <name type="synonym">Epeira ventricosa</name>
    <dbReference type="NCBI Taxonomy" id="182803"/>
    <lineage>
        <taxon>Eukaryota</taxon>
        <taxon>Metazoa</taxon>
        <taxon>Ecdysozoa</taxon>
        <taxon>Arthropoda</taxon>
        <taxon>Chelicerata</taxon>
        <taxon>Arachnida</taxon>
        <taxon>Araneae</taxon>
        <taxon>Araneomorphae</taxon>
        <taxon>Entelegynae</taxon>
        <taxon>Araneoidea</taxon>
        <taxon>Araneidae</taxon>
        <taxon>Araneus</taxon>
    </lineage>
</organism>
<dbReference type="InterPro" id="IPR049012">
    <property type="entry name" value="Mutator_transp_dom"/>
</dbReference>
<evidence type="ECO:0000313" key="2">
    <source>
        <dbReference type="EMBL" id="GBN79116.1"/>
    </source>
</evidence>
<dbReference type="Pfam" id="PF20700">
    <property type="entry name" value="Mutator"/>
    <property type="match status" value="1"/>
</dbReference>
<dbReference type="AlphaFoldDB" id="A0A4Y2RUR7"/>
<dbReference type="EMBL" id="BGPR01018423">
    <property type="protein sequence ID" value="GBN79116.1"/>
    <property type="molecule type" value="Genomic_DNA"/>
</dbReference>
<sequence>MMEVKGACNIFKRSLTFHNARYMKYLGDGDSKAFEVIAKENIYGDDFQVEKLECIGHVMKRMGSRLRRLKEKMKSQIDKIQNCYGLAIHRNLNCAHAMRQAIWAIFMHKLSTDENPQHGFCPIGEDSWCGFKKAEATGSAYKHKNNLPVAVVESMLPVFRDLSHPDLLKKCVHGNTQNPNESVNNVIWSRVPKSTFVQIEALALGVYDAVCTFNEGNSARLQILQNLGIEPREYTLHALKCLDKEKLLRAKYAFSQQSKEKGRQNGIKEKEKNKTDSQIAGYGAGMF</sequence>
<name>A0A4Y2RUR7_ARAVE</name>
<evidence type="ECO:0000259" key="1">
    <source>
        <dbReference type="Pfam" id="PF20700"/>
    </source>
</evidence>
<protein>
    <recommendedName>
        <fullName evidence="1">Mutator-like transposase domain-containing protein</fullName>
    </recommendedName>
</protein>
<accession>A0A4Y2RUR7</accession>
<feature type="domain" description="Mutator-like transposase" evidence="1">
    <location>
        <begin position="2"/>
        <end position="129"/>
    </location>
</feature>
<dbReference type="OrthoDB" id="10060618at2759"/>
<proteinExistence type="predicted"/>
<comment type="caution">
    <text evidence="2">The sequence shown here is derived from an EMBL/GenBank/DDBJ whole genome shotgun (WGS) entry which is preliminary data.</text>
</comment>
<keyword evidence="3" id="KW-1185">Reference proteome</keyword>
<gene>
    <name evidence="2" type="ORF">AVEN_32908_1</name>
</gene>
<dbReference type="Proteomes" id="UP000499080">
    <property type="component" value="Unassembled WGS sequence"/>
</dbReference>
<evidence type="ECO:0000313" key="3">
    <source>
        <dbReference type="Proteomes" id="UP000499080"/>
    </source>
</evidence>
<reference evidence="2 3" key="1">
    <citation type="journal article" date="2019" name="Sci. Rep.">
        <title>Orb-weaving spider Araneus ventricosus genome elucidates the spidroin gene catalogue.</title>
        <authorList>
            <person name="Kono N."/>
            <person name="Nakamura H."/>
            <person name="Ohtoshi R."/>
            <person name="Moran D.A.P."/>
            <person name="Shinohara A."/>
            <person name="Yoshida Y."/>
            <person name="Fujiwara M."/>
            <person name="Mori M."/>
            <person name="Tomita M."/>
            <person name="Arakawa K."/>
        </authorList>
    </citation>
    <scope>NUCLEOTIDE SEQUENCE [LARGE SCALE GENOMIC DNA]</scope>
</reference>